<keyword evidence="3" id="KW-1185">Reference proteome</keyword>
<feature type="transmembrane region" description="Helical" evidence="1">
    <location>
        <begin position="58"/>
        <end position="79"/>
    </location>
</feature>
<dbReference type="EMBL" id="SMTK01000003">
    <property type="protein sequence ID" value="TDK25507.1"/>
    <property type="molecule type" value="Genomic_DNA"/>
</dbReference>
<dbReference type="AlphaFoldDB" id="A0A4R5TWI3"/>
<comment type="caution">
    <text evidence="2">The sequence shown here is derived from an EMBL/GenBank/DDBJ whole genome shotgun (WGS) entry which is preliminary data.</text>
</comment>
<keyword evidence="1" id="KW-1133">Transmembrane helix</keyword>
<proteinExistence type="predicted"/>
<reference evidence="2 3" key="1">
    <citation type="submission" date="2019-03" db="EMBL/GenBank/DDBJ databases">
        <title>Arthrobacter sp. nov., an bacterium isolated from biocrust in Mu Us Desert.</title>
        <authorList>
            <person name="Lixiong L."/>
        </authorList>
    </citation>
    <scope>NUCLEOTIDE SEQUENCE [LARGE SCALE GENOMIC DNA]</scope>
    <source>
        <strain evidence="2 3">SLN-3</strain>
    </source>
</reference>
<evidence type="ECO:0000256" key="1">
    <source>
        <dbReference type="SAM" id="Phobius"/>
    </source>
</evidence>
<dbReference type="Proteomes" id="UP000295411">
    <property type="component" value="Unassembled WGS sequence"/>
</dbReference>
<protein>
    <submittedName>
        <fullName evidence="2">Uncharacterized protein</fullName>
    </submittedName>
</protein>
<gene>
    <name evidence="2" type="ORF">E2F48_09650</name>
</gene>
<accession>A0A4R5TWI3</accession>
<sequence>MNAVLFPRLRCAATPERTAAAAAAGFSVIAAFQASLALGAPFGEAAFGGSNSGQLPPGLRAASAVSMVVWLLAALMVLARGRSVPAPAGRAVRWGVRGFIVLLAVGTLLNAASSSPWERFLWAPLALVLLLLCLRLDRHRAADGSPAGPAA</sequence>
<keyword evidence="1" id="KW-0812">Transmembrane</keyword>
<name>A0A4R5TWI3_9MICC</name>
<feature type="transmembrane region" description="Helical" evidence="1">
    <location>
        <begin position="119"/>
        <end position="136"/>
    </location>
</feature>
<evidence type="ECO:0000313" key="3">
    <source>
        <dbReference type="Proteomes" id="UP000295411"/>
    </source>
</evidence>
<keyword evidence="1" id="KW-0472">Membrane</keyword>
<organism evidence="2 3">
    <name type="scientific">Arthrobacter crusticola</name>
    <dbReference type="NCBI Taxonomy" id="2547960"/>
    <lineage>
        <taxon>Bacteria</taxon>
        <taxon>Bacillati</taxon>
        <taxon>Actinomycetota</taxon>
        <taxon>Actinomycetes</taxon>
        <taxon>Micrococcales</taxon>
        <taxon>Micrococcaceae</taxon>
        <taxon>Arthrobacter</taxon>
    </lineage>
</organism>
<evidence type="ECO:0000313" key="2">
    <source>
        <dbReference type="EMBL" id="TDK25507.1"/>
    </source>
</evidence>
<dbReference type="RefSeq" id="WP_133403772.1">
    <property type="nucleotide sequence ID" value="NZ_SMTK01000003.1"/>
</dbReference>
<feature type="transmembrane region" description="Helical" evidence="1">
    <location>
        <begin position="91"/>
        <end position="113"/>
    </location>
</feature>
<dbReference type="OrthoDB" id="1524823at2"/>